<proteinExistence type="predicted"/>
<feature type="compositionally biased region" description="Polar residues" evidence="1">
    <location>
        <begin position="78"/>
        <end position="95"/>
    </location>
</feature>
<feature type="compositionally biased region" description="Acidic residues" evidence="1">
    <location>
        <begin position="1"/>
        <end position="14"/>
    </location>
</feature>
<name>A0ABD1ZC62_9MARC</name>
<keyword evidence="3" id="KW-1185">Reference proteome</keyword>
<organism evidence="2 3">
    <name type="scientific">Riccia fluitans</name>
    <dbReference type="NCBI Taxonomy" id="41844"/>
    <lineage>
        <taxon>Eukaryota</taxon>
        <taxon>Viridiplantae</taxon>
        <taxon>Streptophyta</taxon>
        <taxon>Embryophyta</taxon>
        <taxon>Marchantiophyta</taxon>
        <taxon>Marchantiopsida</taxon>
        <taxon>Marchantiidae</taxon>
        <taxon>Marchantiales</taxon>
        <taxon>Ricciaceae</taxon>
        <taxon>Riccia</taxon>
    </lineage>
</organism>
<feature type="region of interest" description="Disordered" evidence="1">
    <location>
        <begin position="1"/>
        <end position="20"/>
    </location>
</feature>
<dbReference type="EMBL" id="JBHFFA010000002">
    <property type="protein sequence ID" value="KAL2645340.1"/>
    <property type="molecule type" value="Genomic_DNA"/>
</dbReference>
<dbReference type="AlphaFoldDB" id="A0ABD1ZC62"/>
<evidence type="ECO:0000313" key="3">
    <source>
        <dbReference type="Proteomes" id="UP001605036"/>
    </source>
</evidence>
<protein>
    <submittedName>
        <fullName evidence="2">Uncharacterized protein</fullName>
    </submittedName>
</protein>
<feature type="region of interest" description="Disordered" evidence="1">
    <location>
        <begin position="31"/>
        <end position="95"/>
    </location>
</feature>
<sequence length="95" mass="10853">MENVERDDEHDDDETRQPRVKCKVFGVVSDSEETGLEYGSEGVRRRDGSKKKRTEERERREVGTDELGARDDVDPNAYTRSLPSCLFSQQSTSVV</sequence>
<gene>
    <name evidence="2" type="ORF">R1flu_012927</name>
</gene>
<dbReference type="Proteomes" id="UP001605036">
    <property type="component" value="Unassembled WGS sequence"/>
</dbReference>
<comment type="caution">
    <text evidence="2">The sequence shown here is derived from an EMBL/GenBank/DDBJ whole genome shotgun (WGS) entry which is preliminary data.</text>
</comment>
<evidence type="ECO:0000256" key="1">
    <source>
        <dbReference type="SAM" id="MobiDB-lite"/>
    </source>
</evidence>
<feature type="compositionally biased region" description="Basic and acidic residues" evidence="1">
    <location>
        <begin position="53"/>
        <end position="73"/>
    </location>
</feature>
<reference evidence="2 3" key="1">
    <citation type="submission" date="2024-09" db="EMBL/GenBank/DDBJ databases">
        <title>Chromosome-scale assembly of Riccia fluitans.</title>
        <authorList>
            <person name="Paukszto L."/>
            <person name="Sawicki J."/>
            <person name="Karawczyk K."/>
            <person name="Piernik-Szablinska J."/>
            <person name="Szczecinska M."/>
            <person name="Mazdziarz M."/>
        </authorList>
    </citation>
    <scope>NUCLEOTIDE SEQUENCE [LARGE SCALE GENOMIC DNA]</scope>
    <source>
        <strain evidence="2">Rf_01</strain>
        <tissue evidence="2">Aerial parts of the thallus</tissue>
    </source>
</reference>
<evidence type="ECO:0000313" key="2">
    <source>
        <dbReference type="EMBL" id="KAL2645340.1"/>
    </source>
</evidence>
<accession>A0ABD1ZC62</accession>